<dbReference type="SUPFAM" id="SSF54373">
    <property type="entry name" value="FAD-linked reductases, C-terminal domain"/>
    <property type="match status" value="1"/>
</dbReference>
<evidence type="ECO:0000256" key="2">
    <source>
        <dbReference type="ARBA" id="ARBA00023002"/>
    </source>
</evidence>
<organism evidence="4 5">
    <name type="scientific">Diplodia intermedia</name>
    <dbReference type="NCBI Taxonomy" id="856260"/>
    <lineage>
        <taxon>Eukaryota</taxon>
        <taxon>Fungi</taxon>
        <taxon>Dikarya</taxon>
        <taxon>Ascomycota</taxon>
        <taxon>Pezizomycotina</taxon>
        <taxon>Dothideomycetes</taxon>
        <taxon>Dothideomycetes incertae sedis</taxon>
        <taxon>Botryosphaeriales</taxon>
        <taxon>Botryosphaeriaceae</taxon>
        <taxon>Diplodia</taxon>
    </lineage>
</organism>
<protein>
    <submittedName>
        <fullName evidence="4">Uncharacterized protein</fullName>
    </submittedName>
</protein>
<dbReference type="PANTHER" id="PTHR13789">
    <property type="entry name" value="MONOOXYGENASE"/>
    <property type="match status" value="1"/>
</dbReference>
<keyword evidence="5" id="KW-1185">Reference proteome</keyword>
<accession>A0ABR3TN96</accession>
<sequence>MSEATPLKVFVVGAGIGGLSAAIALRQQGHHVEVCSLAVHQKENDELTPRSRAQIFEKSRLASEVGAAVHCAPNCTALLNRMGIYPETFGATVNESITFRDKNAVALFSKHHDEERKHWQAEYYLVHRVDLHTALKHAALCPTSPSNPGPPATLHTSRPVASISPSTATITFASSSDGNGTGSTTLSADLVVAADGIHSRARSAITGRHVPLFTSGKCGFRWLAPTAALLADDATKIFAEEEGACVQVGGEGRNGEFRRIVFYPCSEGRVMNAIAFVPTAEVGRVERGLSGYNQSANKGKLIEHFDGFSEPVMRMLDKAPADDVMLWDLLDMEVLPSFVKDRAVLIGDAAHPFLPCERRPGRLYARRMLTGDTDMGQGAAQAVEDAAALGACLPAGTPAADVPQRLRVWEQCRKERADWVQEVTRIRGRDPNGKQGPPQTPEAFAEALERCVSHNAWDHAVNVMNSLKEGSNDQKIAASL</sequence>
<dbReference type="SUPFAM" id="SSF51905">
    <property type="entry name" value="FAD/NAD(P)-binding domain"/>
    <property type="match status" value="1"/>
</dbReference>
<comment type="similarity">
    <text evidence="1">Belongs to the paxM FAD-dependent monooxygenase family.</text>
</comment>
<proteinExistence type="inferred from homology"/>
<dbReference type="InterPro" id="IPR036188">
    <property type="entry name" value="FAD/NAD-bd_sf"/>
</dbReference>
<dbReference type="EMBL" id="JAKEKT020000044">
    <property type="protein sequence ID" value="KAL1641007.1"/>
    <property type="molecule type" value="Genomic_DNA"/>
</dbReference>
<keyword evidence="2" id="KW-0560">Oxidoreductase</keyword>
<dbReference type="InterPro" id="IPR050493">
    <property type="entry name" value="FAD-dep_Monooxygenase_BioMet"/>
</dbReference>
<dbReference type="Proteomes" id="UP001521184">
    <property type="component" value="Unassembled WGS sequence"/>
</dbReference>
<dbReference type="PRINTS" id="PR00420">
    <property type="entry name" value="RNGMNOXGNASE"/>
</dbReference>
<reference evidence="4 5" key="1">
    <citation type="journal article" date="2023" name="Plant Dis.">
        <title>First Report of Diplodia intermedia Causing Canker and Dieback Diseases on Apple Trees in Canada.</title>
        <authorList>
            <person name="Ellouze W."/>
            <person name="Ilyukhin E."/>
            <person name="Sulman M."/>
            <person name="Ali S."/>
        </authorList>
    </citation>
    <scope>NUCLEOTIDE SEQUENCE [LARGE SCALE GENOMIC DNA]</scope>
    <source>
        <strain evidence="4 5">M45-28</strain>
    </source>
</reference>
<evidence type="ECO:0000313" key="5">
    <source>
        <dbReference type="Proteomes" id="UP001521184"/>
    </source>
</evidence>
<dbReference type="Pfam" id="PF13450">
    <property type="entry name" value="NAD_binding_8"/>
    <property type="match status" value="1"/>
</dbReference>
<dbReference type="Gene3D" id="3.50.50.60">
    <property type="entry name" value="FAD/NAD(P)-binding domain"/>
    <property type="match status" value="1"/>
</dbReference>
<evidence type="ECO:0000256" key="1">
    <source>
        <dbReference type="ARBA" id="ARBA00007992"/>
    </source>
</evidence>
<dbReference type="PANTHER" id="PTHR13789:SF261">
    <property type="entry name" value="HYDROXYLASE, PUTATIVE (AFU_ORTHOLOGUE AFUA_7G00590)-RELATED"/>
    <property type="match status" value="1"/>
</dbReference>
<comment type="caution">
    <text evidence="4">The sequence shown here is derived from an EMBL/GenBank/DDBJ whole genome shotgun (WGS) entry which is preliminary data.</text>
</comment>
<name>A0ABR3TN96_9PEZI</name>
<evidence type="ECO:0000256" key="3">
    <source>
        <dbReference type="ARBA" id="ARBA00023033"/>
    </source>
</evidence>
<gene>
    <name evidence="4" type="ORF">SLS58_006449</name>
</gene>
<evidence type="ECO:0000313" key="4">
    <source>
        <dbReference type="EMBL" id="KAL1641007.1"/>
    </source>
</evidence>
<keyword evidence="3" id="KW-0503">Monooxygenase</keyword>